<feature type="active site" evidence="15">
    <location>
        <position position="438"/>
    </location>
</feature>
<dbReference type="EMBL" id="BAABME010009109">
    <property type="protein sequence ID" value="GAA0174504.1"/>
    <property type="molecule type" value="Genomic_DNA"/>
</dbReference>
<comment type="similarity">
    <text evidence="3">In the N-terminal section; belongs to the PMEI family.</text>
</comment>
<dbReference type="FunFam" id="1.20.140.40:FF:000001">
    <property type="entry name" value="Pectinesterase"/>
    <property type="match status" value="1"/>
</dbReference>
<organism evidence="19 20">
    <name type="scientific">Lithospermum erythrorhizon</name>
    <name type="common">Purple gromwell</name>
    <name type="synonym">Lithospermum officinale var. erythrorhizon</name>
    <dbReference type="NCBI Taxonomy" id="34254"/>
    <lineage>
        <taxon>Eukaryota</taxon>
        <taxon>Viridiplantae</taxon>
        <taxon>Streptophyta</taxon>
        <taxon>Embryophyta</taxon>
        <taxon>Tracheophyta</taxon>
        <taxon>Spermatophyta</taxon>
        <taxon>Magnoliopsida</taxon>
        <taxon>eudicotyledons</taxon>
        <taxon>Gunneridae</taxon>
        <taxon>Pentapetalae</taxon>
        <taxon>asterids</taxon>
        <taxon>lamiids</taxon>
        <taxon>Boraginales</taxon>
        <taxon>Boraginaceae</taxon>
        <taxon>Boraginoideae</taxon>
        <taxon>Lithospermeae</taxon>
        <taxon>Lithospermum</taxon>
    </lineage>
</organism>
<dbReference type="GO" id="GO:0004857">
    <property type="term" value="F:enzyme inhibitor activity"/>
    <property type="evidence" value="ECO:0007669"/>
    <property type="project" value="InterPro"/>
</dbReference>
<comment type="pathway">
    <text evidence="2 16">Glycan metabolism; pectin degradation; 2-dehydro-3-deoxy-D-gluconate from pectin: step 1/5.</text>
</comment>
<dbReference type="InterPro" id="IPR006501">
    <property type="entry name" value="Pectinesterase_inhib_dom"/>
</dbReference>
<evidence type="ECO:0000256" key="16">
    <source>
        <dbReference type="RuleBase" id="RU000589"/>
    </source>
</evidence>
<keyword evidence="10" id="KW-1015">Disulfide bond</keyword>
<comment type="caution">
    <text evidence="19">The sequence shown here is derived from an EMBL/GenBank/DDBJ whole genome shotgun (WGS) entry which is preliminary data.</text>
</comment>
<evidence type="ECO:0000256" key="1">
    <source>
        <dbReference type="ARBA" id="ARBA00004191"/>
    </source>
</evidence>
<keyword evidence="17" id="KW-1133">Transmembrane helix</keyword>
<evidence type="ECO:0000256" key="12">
    <source>
        <dbReference type="ARBA" id="ARBA00023316"/>
    </source>
</evidence>
<comment type="catalytic activity">
    <reaction evidence="13 16">
        <text>[(1-&gt;4)-alpha-D-galacturonosyl methyl ester](n) + n H2O = [(1-&gt;4)-alpha-D-galacturonosyl](n) + n methanol + n H(+)</text>
        <dbReference type="Rhea" id="RHEA:22380"/>
        <dbReference type="Rhea" id="RHEA-COMP:14570"/>
        <dbReference type="Rhea" id="RHEA-COMP:14573"/>
        <dbReference type="ChEBI" id="CHEBI:15377"/>
        <dbReference type="ChEBI" id="CHEBI:15378"/>
        <dbReference type="ChEBI" id="CHEBI:17790"/>
        <dbReference type="ChEBI" id="CHEBI:140522"/>
        <dbReference type="ChEBI" id="CHEBI:140523"/>
        <dbReference type="EC" id="3.1.1.11"/>
    </reaction>
</comment>
<evidence type="ECO:0000313" key="20">
    <source>
        <dbReference type="Proteomes" id="UP001454036"/>
    </source>
</evidence>
<dbReference type="Pfam" id="PF04043">
    <property type="entry name" value="PMEI"/>
    <property type="match status" value="1"/>
</dbReference>
<dbReference type="GO" id="GO:0030599">
    <property type="term" value="F:pectinesterase activity"/>
    <property type="evidence" value="ECO:0007669"/>
    <property type="project" value="UniProtKB-UniRule"/>
</dbReference>
<reference evidence="19 20" key="1">
    <citation type="submission" date="2024-01" db="EMBL/GenBank/DDBJ databases">
        <title>The complete chloroplast genome sequence of Lithospermum erythrorhizon: insights into the phylogenetic relationship among Boraginaceae species and the maternal lineages of purple gromwells.</title>
        <authorList>
            <person name="Okada T."/>
            <person name="Watanabe K."/>
        </authorList>
    </citation>
    <scope>NUCLEOTIDE SEQUENCE [LARGE SCALE GENOMIC DNA]</scope>
</reference>
<evidence type="ECO:0000256" key="11">
    <source>
        <dbReference type="ARBA" id="ARBA00023180"/>
    </source>
</evidence>
<keyword evidence="7" id="KW-0964">Secreted</keyword>
<evidence type="ECO:0000256" key="13">
    <source>
        <dbReference type="ARBA" id="ARBA00047928"/>
    </source>
</evidence>
<evidence type="ECO:0000259" key="18">
    <source>
        <dbReference type="SMART" id="SM00856"/>
    </source>
</evidence>
<gene>
    <name evidence="19" type="ORF">LIER_27886</name>
</gene>
<keyword evidence="6" id="KW-0134">Cell wall</keyword>
<evidence type="ECO:0000256" key="17">
    <source>
        <dbReference type="SAM" id="Phobius"/>
    </source>
</evidence>
<accession>A0AAV3RFB7</accession>
<dbReference type="Pfam" id="PF01095">
    <property type="entry name" value="Pectinesterase"/>
    <property type="match status" value="1"/>
</dbReference>
<dbReference type="SUPFAM" id="SSF51126">
    <property type="entry name" value="Pectin lyase-like"/>
    <property type="match status" value="1"/>
</dbReference>
<dbReference type="NCBIfam" id="TIGR01614">
    <property type="entry name" value="PME_inhib"/>
    <property type="match status" value="1"/>
</dbReference>
<dbReference type="InterPro" id="IPR035513">
    <property type="entry name" value="Invertase/methylesterase_inhib"/>
</dbReference>
<dbReference type="Proteomes" id="UP001454036">
    <property type="component" value="Unassembled WGS sequence"/>
</dbReference>
<evidence type="ECO:0000256" key="8">
    <source>
        <dbReference type="ARBA" id="ARBA00022801"/>
    </source>
</evidence>
<dbReference type="SUPFAM" id="SSF101148">
    <property type="entry name" value="Plant invertase/pectin methylesterase inhibitor"/>
    <property type="match status" value="1"/>
</dbReference>
<dbReference type="SMART" id="SM00856">
    <property type="entry name" value="PMEI"/>
    <property type="match status" value="1"/>
</dbReference>
<name>A0AAV3RFB7_LITER</name>
<proteinExistence type="inferred from homology"/>
<sequence>MDSINSFKGYGKVDPVEEQAFRKKSRKRVIIVIISAIVLLAIIIGVVAGTLIHKNNKNDENGYVSSSDPSAALKAVCGVTQNQESCFSSISELESTNTTDPEKIFQLSLKVVTNSLQKLSNLPQEWMNKAENPMVKKAITICQNVIDDAIDRLNESIALSEVNNGEKIQSVSIVNDLKTWLSTAITDQETCLEALEEVNATIVEEVRHLMKNSTEFASNSLAIVTKIIEVLGNFKIPLHRKLLAKDPTRQFVRSLNHGDIEFGHQDSEFPEWMGEAERRLLQVVNVTANITVAADGTGDFVTLKEAFATVAKKSKIRTIIHLKAGKYVENVVLDKSFWNIMLIGDGKTKTIISGSKNFVDGTPTFDTATFAIQGRGFIAKDIRFENTAGAAKHQAVALRSQSDLAAFYRCSFDAFQDTLYPHSNRQFYRECDITGTIDFIFGNAAVVFQNCNIQPRQPLSNQFVTITAQGKKDPNQNTGISIQKCSLSPLDKLTAPTYLGRPWKQYSTTIIMQSEIGAFLQPIGWIEWVRGVEPPSSIFYAEYQNTGPGADVSQRVKWAGYKSSVTAPEATKFTVESFIQGGDWLPEAGVLYDTAL</sequence>
<keyword evidence="17" id="KW-0812">Transmembrane</keyword>
<dbReference type="InterPro" id="IPR011050">
    <property type="entry name" value="Pectin_lyase_fold/virulence"/>
</dbReference>
<dbReference type="Gene3D" id="1.20.140.40">
    <property type="entry name" value="Invertase/pectin methylesterase inhibitor family protein"/>
    <property type="match status" value="1"/>
</dbReference>
<dbReference type="EC" id="3.1.1.11" evidence="5 16"/>
<dbReference type="Gene3D" id="2.160.20.10">
    <property type="entry name" value="Single-stranded right-handed beta-helix, Pectin lyase-like"/>
    <property type="match status" value="1"/>
</dbReference>
<dbReference type="PROSITE" id="PS00503">
    <property type="entry name" value="PECTINESTERASE_2"/>
    <property type="match status" value="1"/>
</dbReference>
<evidence type="ECO:0000256" key="2">
    <source>
        <dbReference type="ARBA" id="ARBA00005184"/>
    </source>
</evidence>
<dbReference type="CDD" id="cd15798">
    <property type="entry name" value="PMEI-like_3"/>
    <property type="match status" value="1"/>
</dbReference>
<evidence type="ECO:0000256" key="3">
    <source>
        <dbReference type="ARBA" id="ARBA00006027"/>
    </source>
</evidence>
<feature type="transmembrane region" description="Helical" evidence="17">
    <location>
        <begin position="29"/>
        <end position="52"/>
    </location>
</feature>
<protein>
    <recommendedName>
        <fullName evidence="5 16">Pectinesterase</fullName>
        <ecNumber evidence="5 16">3.1.1.11</ecNumber>
    </recommendedName>
</protein>
<dbReference type="FunFam" id="2.160.20.10:FF:000001">
    <property type="entry name" value="Pectinesterase"/>
    <property type="match status" value="1"/>
</dbReference>
<evidence type="ECO:0000256" key="9">
    <source>
        <dbReference type="ARBA" id="ARBA00023085"/>
    </source>
</evidence>
<evidence type="ECO:0000256" key="5">
    <source>
        <dbReference type="ARBA" id="ARBA00013229"/>
    </source>
</evidence>
<evidence type="ECO:0000256" key="15">
    <source>
        <dbReference type="PROSITE-ProRule" id="PRU10040"/>
    </source>
</evidence>
<dbReference type="GO" id="GO:0045490">
    <property type="term" value="P:pectin catabolic process"/>
    <property type="evidence" value="ECO:0007669"/>
    <property type="project" value="UniProtKB-UniRule"/>
</dbReference>
<evidence type="ECO:0000256" key="7">
    <source>
        <dbReference type="ARBA" id="ARBA00022525"/>
    </source>
</evidence>
<evidence type="ECO:0000313" key="19">
    <source>
        <dbReference type="EMBL" id="GAA0174504.1"/>
    </source>
</evidence>
<keyword evidence="20" id="KW-1185">Reference proteome</keyword>
<comment type="similarity">
    <text evidence="4">In the C-terminal section; belongs to the pectinesterase family.</text>
</comment>
<dbReference type="InterPro" id="IPR000070">
    <property type="entry name" value="Pectinesterase_cat"/>
</dbReference>
<keyword evidence="8 16" id="KW-0378">Hydrolase</keyword>
<keyword evidence="17" id="KW-0472">Membrane</keyword>
<keyword evidence="12" id="KW-0961">Cell wall biogenesis/degradation</keyword>
<evidence type="ECO:0000256" key="14">
    <source>
        <dbReference type="ARBA" id="ARBA00057335"/>
    </source>
</evidence>
<comment type="subcellular location">
    <subcellularLocation>
        <location evidence="1">Secreted</location>
        <location evidence="1">Cell wall</location>
    </subcellularLocation>
</comment>
<evidence type="ECO:0000256" key="10">
    <source>
        <dbReference type="ARBA" id="ARBA00023157"/>
    </source>
</evidence>
<feature type="domain" description="Pectinesterase inhibitor" evidence="18">
    <location>
        <begin position="68"/>
        <end position="223"/>
    </location>
</feature>
<dbReference type="InterPro" id="IPR033131">
    <property type="entry name" value="Pectinesterase_Asp_AS"/>
</dbReference>
<dbReference type="InterPro" id="IPR012334">
    <property type="entry name" value="Pectin_lyas_fold"/>
</dbReference>
<evidence type="ECO:0000256" key="4">
    <source>
        <dbReference type="ARBA" id="ARBA00007786"/>
    </source>
</evidence>
<dbReference type="GO" id="GO:0042545">
    <property type="term" value="P:cell wall modification"/>
    <property type="evidence" value="ECO:0007669"/>
    <property type="project" value="UniProtKB-UniRule"/>
</dbReference>
<keyword evidence="9 16" id="KW-0063">Aspartyl esterase</keyword>
<dbReference type="AlphaFoldDB" id="A0AAV3RFB7"/>
<comment type="function">
    <text evidence="14">Acts in the modification of cell walls via demethylesterification of cell wall pectin.</text>
</comment>
<keyword evidence="11" id="KW-0325">Glycoprotein</keyword>
<dbReference type="PANTHER" id="PTHR31707">
    <property type="entry name" value="PECTINESTERASE"/>
    <property type="match status" value="1"/>
</dbReference>
<evidence type="ECO:0000256" key="6">
    <source>
        <dbReference type="ARBA" id="ARBA00022512"/>
    </source>
</evidence>